<organism evidence="2 3">
    <name type="scientific">Romboutsia faecis</name>
    <dbReference type="NCBI Taxonomy" id="2764597"/>
    <lineage>
        <taxon>Bacteria</taxon>
        <taxon>Bacillati</taxon>
        <taxon>Bacillota</taxon>
        <taxon>Clostridia</taxon>
        <taxon>Peptostreptococcales</taxon>
        <taxon>Peptostreptococcaceae</taxon>
        <taxon>Romboutsia</taxon>
    </lineage>
</organism>
<dbReference type="InterPro" id="IPR025736">
    <property type="entry name" value="PucR_C-HTH_dom"/>
</dbReference>
<dbReference type="Pfam" id="PF13556">
    <property type="entry name" value="HTH_30"/>
    <property type="match status" value="1"/>
</dbReference>
<gene>
    <name evidence="2" type="ORF">H8923_13115</name>
</gene>
<comment type="caution">
    <text evidence="2">The sequence shown here is derived from an EMBL/GenBank/DDBJ whole genome shotgun (WGS) entry which is preliminary data.</text>
</comment>
<dbReference type="PANTHER" id="PTHR33744:SF15">
    <property type="entry name" value="CARBOHYDRATE DIACID REGULATOR"/>
    <property type="match status" value="1"/>
</dbReference>
<name>A0ABR7JS09_9FIRM</name>
<sequence>MKLSMWMIANRLNQMDLELNIKKDAPIILKSARRAYATNCVHIFQSGNDVICNGEGDYIRIKDINISQGFEIVQSIFDFYNDWSDNILTLASKLDFQSLIDFCWCAFNNPIVLMDANCKVLAISNQYDENDVDSEWSHLKKCGYSSINAIRYLRGTYTYTSTFYEQGAQYFNFINKELETPCISSSLYNNDMFCGRINILQKDRQLNNGDIQLLDYLVSIITPYISTLALNNDSPPICNIFLSIINNEEIDLKDLQTQLDYIDWKDNDNFRVCILSHNLDKIPKSLISMYCGVIESNLSYSHAFVKNKKIVIIFNERKTPYSNAIEILKNIAIEAYMKLSISLPLKDLKNLAIFYNQALYAFNSSQSYNPSSCLINFYDYAMDYIIESSFSINILYACHPDVLNLWQIDERSSGNKIDTLYSYLTNERSITNTAQEMYLHRNTLIYRIKKIIDLLEYDINDVYTRDYIILSIKVLKLYQNKYKDKLNLEKTQNSYSVVK</sequence>
<dbReference type="InterPro" id="IPR051448">
    <property type="entry name" value="CdaR-like_regulators"/>
</dbReference>
<evidence type="ECO:0000313" key="3">
    <source>
        <dbReference type="Proteomes" id="UP000609849"/>
    </source>
</evidence>
<dbReference type="PANTHER" id="PTHR33744">
    <property type="entry name" value="CARBOHYDRATE DIACID REGULATOR"/>
    <property type="match status" value="1"/>
</dbReference>
<evidence type="ECO:0000259" key="1">
    <source>
        <dbReference type="Pfam" id="PF13556"/>
    </source>
</evidence>
<dbReference type="EMBL" id="JACRWE010000006">
    <property type="protein sequence ID" value="MBC5997706.1"/>
    <property type="molecule type" value="Genomic_DNA"/>
</dbReference>
<protein>
    <submittedName>
        <fullName evidence="2">Helix-turn-helix domain-containing protein</fullName>
    </submittedName>
</protein>
<reference evidence="2 3" key="1">
    <citation type="submission" date="2020-08" db="EMBL/GenBank/DDBJ databases">
        <authorList>
            <person name="Liu C."/>
            <person name="Sun Q."/>
        </authorList>
    </citation>
    <scope>NUCLEOTIDE SEQUENCE [LARGE SCALE GENOMIC DNA]</scope>
    <source>
        <strain evidence="2 3">NSJ-18</strain>
    </source>
</reference>
<dbReference type="Gene3D" id="1.10.10.2840">
    <property type="entry name" value="PucR C-terminal helix-turn-helix domain"/>
    <property type="match status" value="1"/>
</dbReference>
<accession>A0ABR7JS09</accession>
<feature type="domain" description="PucR C-terminal helix-turn-helix" evidence="1">
    <location>
        <begin position="418"/>
        <end position="465"/>
    </location>
</feature>
<proteinExistence type="predicted"/>
<dbReference type="Proteomes" id="UP000609849">
    <property type="component" value="Unassembled WGS sequence"/>
</dbReference>
<dbReference type="InterPro" id="IPR042070">
    <property type="entry name" value="PucR_C-HTH_sf"/>
</dbReference>
<keyword evidence="3" id="KW-1185">Reference proteome</keyword>
<dbReference type="RefSeq" id="WP_153972346.1">
    <property type="nucleotide sequence ID" value="NZ_JACRWE010000006.1"/>
</dbReference>
<evidence type="ECO:0000313" key="2">
    <source>
        <dbReference type="EMBL" id="MBC5997706.1"/>
    </source>
</evidence>